<accession>A0A1M7Y3D8</accession>
<gene>
    <name evidence="2" type="ORF">SAMN02745217_01257</name>
</gene>
<organism evidence="2 3">
    <name type="scientific">Anaerocolumna xylanovorans DSM 12503</name>
    <dbReference type="NCBI Taxonomy" id="1121345"/>
    <lineage>
        <taxon>Bacteria</taxon>
        <taxon>Bacillati</taxon>
        <taxon>Bacillota</taxon>
        <taxon>Clostridia</taxon>
        <taxon>Lachnospirales</taxon>
        <taxon>Lachnospiraceae</taxon>
        <taxon>Anaerocolumna</taxon>
    </lineage>
</organism>
<dbReference type="STRING" id="1121345.SAMN02745217_01257"/>
<reference evidence="2 3" key="1">
    <citation type="submission" date="2016-12" db="EMBL/GenBank/DDBJ databases">
        <authorList>
            <person name="Song W.-J."/>
            <person name="Kurnit D.M."/>
        </authorList>
    </citation>
    <scope>NUCLEOTIDE SEQUENCE [LARGE SCALE GENOMIC DNA]</scope>
    <source>
        <strain evidence="2 3">DSM 12503</strain>
    </source>
</reference>
<dbReference type="AlphaFoldDB" id="A0A1M7Y3D8"/>
<evidence type="ECO:0000313" key="2">
    <source>
        <dbReference type="EMBL" id="SHO46691.1"/>
    </source>
</evidence>
<dbReference type="Proteomes" id="UP000184612">
    <property type="component" value="Unassembled WGS sequence"/>
</dbReference>
<name>A0A1M7Y3D8_9FIRM</name>
<keyword evidence="3" id="KW-1185">Reference proteome</keyword>
<dbReference type="EMBL" id="FRFD01000004">
    <property type="protein sequence ID" value="SHO46691.1"/>
    <property type="molecule type" value="Genomic_DNA"/>
</dbReference>
<dbReference type="Pfam" id="PF12674">
    <property type="entry name" value="Zn_ribbon_2"/>
    <property type="match status" value="1"/>
</dbReference>
<sequence>MVIFMKICISCGMPMMKKGDYPLEDESKDYCIYCARPDGTLQSYKEKLKGTTEFLIRTQGIDENAAHELAIRTLKKMPAWEHAESL</sequence>
<proteinExistence type="predicted"/>
<evidence type="ECO:0000259" key="1">
    <source>
        <dbReference type="Pfam" id="PF12674"/>
    </source>
</evidence>
<feature type="domain" description="Putative zinc ribbon" evidence="1">
    <location>
        <begin position="7"/>
        <end position="80"/>
    </location>
</feature>
<protein>
    <submittedName>
        <fullName evidence="2">Putative zinc ribbon domain-containing protein</fullName>
    </submittedName>
</protein>
<evidence type="ECO:0000313" key="3">
    <source>
        <dbReference type="Proteomes" id="UP000184612"/>
    </source>
</evidence>
<dbReference type="InterPro" id="IPR025868">
    <property type="entry name" value="Zn_ribbon_dom_put"/>
</dbReference>